<proteinExistence type="inferred from homology"/>
<dbReference type="PIRSF" id="PIRSF004846">
    <property type="entry name" value="ModA"/>
    <property type="match status" value="1"/>
</dbReference>
<dbReference type="AlphaFoldDB" id="A0A063Y0X3"/>
<evidence type="ECO:0000313" key="6">
    <source>
        <dbReference type="EMBL" id="KDE38820.1"/>
    </source>
</evidence>
<evidence type="ECO:0000256" key="4">
    <source>
        <dbReference type="PIRSR" id="PIRSR004846-1"/>
    </source>
</evidence>
<evidence type="ECO:0000256" key="5">
    <source>
        <dbReference type="SAM" id="SignalP"/>
    </source>
</evidence>
<gene>
    <name evidence="6" type="ORF">ADINL_2721</name>
</gene>
<dbReference type="PATRIC" id="fig|267850.7.peg.2674"/>
<dbReference type="SUPFAM" id="SSF53850">
    <property type="entry name" value="Periplasmic binding protein-like II"/>
    <property type="match status" value="1"/>
</dbReference>
<keyword evidence="2 4" id="KW-0479">Metal-binding</keyword>
<dbReference type="NCBIfam" id="TIGR01256">
    <property type="entry name" value="modA"/>
    <property type="match status" value="1"/>
</dbReference>
<evidence type="ECO:0000256" key="2">
    <source>
        <dbReference type="ARBA" id="ARBA00022723"/>
    </source>
</evidence>
<dbReference type="Pfam" id="PF13531">
    <property type="entry name" value="SBP_bac_11"/>
    <property type="match status" value="1"/>
</dbReference>
<feature type="binding site" evidence="4">
    <location>
        <position position="50"/>
    </location>
    <ligand>
        <name>molybdate</name>
        <dbReference type="ChEBI" id="CHEBI:36264"/>
    </ligand>
</feature>
<dbReference type="GO" id="GO:0030973">
    <property type="term" value="F:molybdate ion binding"/>
    <property type="evidence" value="ECO:0007669"/>
    <property type="project" value="TreeGrafter"/>
</dbReference>
<dbReference type="InterPro" id="IPR050682">
    <property type="entry name" value="ModA/WtpA"/>
</dbReference>
<feature type="signal peptide" evidence="5">
    <location>
        <begin position="1"/>
        <end position="20"/>
    </location>
</feature>
<dbReference type="STRING" id="267850.ADINL_2721"/>
<organism evidence="6 7">
    <name type="scientific">Nitrincola lacisaponensis</name>
    <dbReference type="NCBI Taxonomy" id="267850"/>
    <lineage>
        <taxon>Bacteria</taxon>
        <taxon>Pseudomonadati</taxon>
        <taxon>Pseudomonadota</taxon>
        <taxon>Gammaproteobacteria</taxon>
        <taxon>Oceanospirillales</taxon>
        <taxon>Oceanospirillaceae</taxon>
        <taxon>Nitrincola</taxon>
    </lineage>
</organism>
<sequence>MLLCLLTSAQALASARVAAAADLQLALREIAVQFQQAYPQHSISLTFGSSGVFTSQLLQGAPFELFFSADAVYIDRLESEGLVQGQSYDYALGRIAFYSRQTLEADTADVAFLHWLDIRSDASRLSIANPRHAPYGVAAMGWLSGLGKAEQVSRYRVLGENAAQAVQFVLSGAAEAGIVAWPLLKDREDLPGQAWLIPESDHPPLKQRVALMNNASKAAEALFDYIQQPEAKQILVRYGFGLPD</sequence>
<dbReference type="EMBL" id="JMSZ01000036">
    <property type="protein sequence ID" value="KDE38820.1"/>
    <property type="molecule type" value="Genomic_DNA"/>
</dbReference>
<dbReference type="PANTHER" id="PTHR30632:SF14">
    <property type="entry name" value="TUNGSTATE_MOLYBDATE_CHROMATE-BINDING PROTEIN MODA"/>
    <property type="match status" value="1"/>
</dbReference>
<keyword evidence="4" id="KW-0500">Molybdenum</keyword>
<dbReference type="Gene3D" id="3.40.190.10">
    <property type="entry name" value="Periplasmic binding protein-like II"/>
    <property type="match status" value="2"/>
</dbReference>
<evidence type="ECO:0000256" key="1">
    <source>
        <dbReference type="ARBA" id="ARBA00009175"/>
    </source>
</evidence>
<feature type="chain" id="PRO_5001620067" evidence="5">
    <location>
        <begin position="21"/>
        <end position="244"/>
    </location>
</feature>
<accession>A0A063Y0X3</accession>
<comment type="caution">
    <text evidence="6">The sequence shown here is derived from an EMBL/GenBank/DDBJ whole genome shotgun (WGS) entry which is preliminary data.</text>
</comment>
<dbReference type="GO" id="GO:0015689">
    <property type="term" value="P:molybdate ion transport"/>
    <property type="evidence" value="ECO:0007669"/>
    <property type="project" value="InterPro"/>
</dbReference>
<dbReference type="InterPro" id="IPR005950">
    <property type="entry name" value="ModA"/>
</dbReference>
<evidence type="ECO:0000256" key="3">
    <source>
        <dbReference type="ARBA" id="ARBA00022729"/>
    </source>
</evidence>
<keyword evidence="7" id="KW-1185">Reference proteome</keyword>
<name>A0A063Y0X3_9GAMM</name>
<dbReference type="Proteomes" id="UP000027318">
    <property type="component" value="Unassembled WGS sequence"/>
</dbReference>
<reference evidence="6 7" key="1">
    <citation type="journal article" date="2005" name="Int. J. Syst. Evol. Microbiol.">
        <title>Nitrincola lacisaponensis gen. nov., sp. nov., a novel alkaliphilic bacterium isolated from an alkaline, saline lake.</title>
        <authorList>
            <person name="Dimitriu P.A."/>
            <person name="Shukla S.K."/>
            <person name="Conradt J."/>
            <person name="Marquez M.C."/>
            <person name="Ventosa A."/>
            <person name="Maglia A."/>
            <person name="Peyton B.M."/>
            <person name="Pinkart H.C."/>
            <person name="Mormile M.R."/>
        </authorList>
    </citation>
    <scope>NUCLEOTIDE SEQUENCE [LARGE SCALE GENOMIC DNA]</scope>
    <source>
        <strain evidence="6 7">4CA</strain>
    </source>
</reference>
<dbReference type="PANTHER" id="PTHR30632">
    <property type="entry name" value="MOLYBDATE-BINDING PERIPLASMIC PROTEIN"/>
    <property type="match status" value="1"/>
</dbReference>
<comment type="similarity">
    <text evidence="1">Belongs to the bacterial solute-binding protein ModA family.</text>
</comment>
<evidence type="ECO:0000313" key="7">
    <source>
        <dbReference type="Proteomes" id="UP000027318"/>
    </source>
</evidence>
<keyword evidence="3 5" id="KW-0732">Signal</keyword>
<dbReference type="GO" id="GO:0046872">
    <property type="term" value="F:metal ion binding"/>
    <property type="evidence" value="ECO:0007669"/>
    <property type="project" value="UniProtKB-KW"/>
</dbReference>
<protein>
    <submittedName>
        <fullName evidence="6">Molybdenum ABC transporter, periplasmic molybdenum-binding protein ModA</fullName>
    </submittedName>
</protein>